<name>A0AAD7RMF7_9TELE</name>
<sequence>MVGQEALKWGGNRCLHLLFGIAEGTSAGRGQVRRPLSASPAGRTGTRSGGPLPRLVKQALPHKRSGRNEPSPNAKYDPLPRRHIDQSDRWMMKYLQGRFRNPFGSRPDPCVVPPAAIC</sequence>
<accession>A0AAD7RMF7</accession>
<gene>
    <name evidence="2" type="ORF">AAFF_G00166170</name>
</gene>
<dbReference type="AlphaFoldDB" id="A0AAD7RMF7"/>
<feature type="region of interest" description="Disordered" evidence="1">
    <location>
        <begin position="27"/>
        <end position="82"/>
    </location>
</feature>
<evidence type="ECO:0000313" key="3">
    <source>
        <dbReference type="Proteomes" id="UP001221898"/>
    </source>
</evidence>
<proteinExistence type="predicted"/>
<protein>
    <submittedName>
        <fullName evidence="2">Uncharacterized protein</fullName>
    </submittedName>
</protein>
<evidence type="ECO:0000313" key="2">
    <source>
        <dbReference type="EMBL" id="KAJ8386822.1"/>
    </source>
</evidence>
<evidence type="ECO:0000256" key="1">
    <source>
        <dbReference type="SAM" id="MobiDB-lite"/>
    </source>
</evidence>
<keyword evidence="3" id="KW-1185">Reference proteome</keyword>
<reference evidence="2" key="1">
    <citation type="journal article" date="2023" name="Science">
        <title>Genome structures resolve the early diversification of teleost fishes.</title>
        <authorList>
            <person name="Parey E."/>
            <person name="Louis A."/>
            <person name="Montfort J."/>
            <person name="Bouchez O."/>
            <person name="Roques C."/>
            <person name="Iampietro C."/>
            <person name="Lluch J."/>
            <person name="Castinel A."/>
            <person name="Donnadieu C."/>
            <person name="Desvignes T."/>
            <person name="Floi Bucao C."/>
            <person name="Jouanno E."/>
            <person name="Wen M."/>
            <person name="Mejri S."/>
            <person name="Dirks R."/>
            <person name="Jansen H."/>
            <person name="Henkel C."/>
            <person name="Chen W.J."/>
            <person name="Zahm M."/>
            <person name="Cabau C."/>
            <person name="Klopp C."/>
            <person name="Thompson A.W."/>
            <person name="Robinson-Rechavi M."/>
            <person name="Braasch I."/>
            <person name="Lecointre G."/>
            <person name="Bobe J."/>
            <person name="Postlethwait J.H."/>
            <person name="Berthelot C."/>
            <person name="Roest Crollius H."/>
            <person name="Guiguen Y."/>
        </authorList>
    </citation>
    <scope>NUCLEOTIDE SEQUENCE</scope>
    <source>
        <strain evidence="2">NC1722</strain>
    </source>
</reference>
<dbReference type="Proteomes" id="UP001221898">
    <property type="component" value="Unassembled WGS sequence"/>
</dbReference>
<comment type="caution">
    <text evidence="2">The sequence shown here is derived from an EMBL/GenBank/DDBJ whole genome shotgun (WGS) entry which is preliminary data.</text>
</comment>
<organism evidence="2 3">
    <name type="scientific">Aldrovandia affinis</name>
    <dbReference type="NCBI Taxonomy" id="143900"/>
    <lineage>
        <taxon>Eukaryota</taxon>
        <taxon>Metazoa</taxon>
        <taxon>Chordata</taxon>
        <taxon>Craniata</taxon>
        <taxon>Vertebrata</taxon>
        <taxon>Euteleostomi</taxon>
        <taxon>Actinopterygii</taxon>
        <taxon>Neopterygii</taxon>
        <taxon>Teleostei</taxon>
        <taxon>Notacanthiformes</taxon>
        <taxon>Halosauridae</taxon>
        <taxon>Aldrovandia</taxon>
    </lineage>
</organism>
<dbReference type="EMBL" id="JAINUG010000222">
    <property type="protein sequence ID" value="KAJ8386822.1"/>
    <property type="molecule type" value="Genomic_DNA"/>
</dbReference>